<reference evidence="1" key="2">
    <citation type="journal article" date="2022" name="Microbiol. Resour. Announc.">
        <title>Metagenome Sequencing to Explore Phylogenomics of Terrestrial Cyanobacteria.</title>
        <authorList>
            <person name="Ward R.D."/>
            <person name="Stajich J.E."/>
            <person name="Johansen J.R."/>
            <person name="Huntemann M."/>
            <person name="Clum A."/>
            <person name="Foster B."/>
            <person name="Foster B."/>
            <person name="Roux S."/>
            <person name="Palaniappan K."/>
            <person name="Varghese N."/>
            <person name="Mukherjee S."/>
            <person name="Reddy T.B.K."/>
            <person name="Daum C."/>
            <person name="Copeland A."/>
            <person name="Chen I.A."/>
            <person name="Ivanova N.N."/>
            <person name="Kyrpides N.C."/>
            <person name="Shapiro N."/>
            <person name="Eloe-Fadrosh E.A."/>
            <person name="Pietrasiak N."/>
        </authorList>
    </citation>
    <scope>NUCLEOTIDE SEQUENCE</scope>
    <source>
        <strain evidence="1">GSE-NOS-MK-12-04C</strain>
    </source>
</reference>
<dbReference type="InterPro" id="IPR010985">
    <property type="entry name" value="Ribbon_hlx_hlx"/>
</dbReference>
<dbReference type="Gene3D" id="1.10.1220.10">
    <property type="entry name" value="Met repressor-like"/>
    <property type="match status" value="1"/>
</dbReference>
<accession>A0A951QR00</accession>
<sequence length="95" mass="10487">MGVHLLSLGFTDILEIVIGGNMEETRLNIRISPDKKDALQAKVKQEGKTITEVISNLIDQYLGVNPLPSGEIVELKQRLERLEKEVRGSMGETAA</sequence>
<dbReference type="Proteomes" id="UP000729701">
    <property type="component" value="Unassembled WGS sequence"/>
</dbReference>
<organism evidence="1 2">
    <name type="scientific">Cyanomargarita calcarea GSE-NOS-MK-12-04C</name>
    <dbReference type="NCBI Taxonomy" id="2839659"/>
    <lineage>
        <taxon>Bacteria</taxon>
        <taxon>Bacillati</taxon>
        <taxon>Cyanobacteriota</taxon>
        <taxon>Cyanophyceae</taxon>
        <taxon>Nostocales</taxon>
        <taxon>Cyanomargaritaceae</taxon>
        <taxon>Cyanomargarita</taxon>
    </lineage>
</organism>
<evidence type="ECO:0000313" key="1">
    <source>
        <dbReference type="EMBL" id="MBW4670416.1"/>
    </source>
</evidence>
<name>A0A951QR00_9CYAN</name>
<protein>
    <submittedName>
        <fullName evidence="1">DUF1778 domain-containing protein</fullName>
    </submittedName>
</protein>
<gene>
    <name evidence="1" type="ORF">KME60_24125</name>
</gene>
<dbReference type="SUPFAM" id="SSF47598">
    <property type="entry name" value="Ribbon-helix-helix"/>
    <property type="match status" value="1"/>
</dbReference>
<evidence type="ECO:0000313" key="2">
    <source>
        <dbReference type="Proteomes" id="UP000729701"/>
    </source>
</evidence>
<proteinExistence type="predicted"/>
<dbReference type="GO" id="GO:0006355">
    <property type="term" value="P:regulation of DNA-templated transcription"/>
    <property type="evidence" value="ECO:0007669"/>
    <property type="project" value="InterPro"/>
</dbReference>
<dbReference type="AlphaFoldDB" id="A0A951QR00"/>
<dbReference type="InterPro" id="IPR013321">
    <property type="entry name" value="Arc_rbn_hlx_hlx"/>
</dbReference>
<comment type="caution">
    <text evidence="1">The sequence shown here is derived from an EMBL/GenBank/DDBJ whole genome shotgun (WGS) entry which is preliminary data.</text>
</comment>
<dbReference type="EMBL" id="JAHHGZ010000030">
    <property type="protein sequence ID" value="MBW4670416.1"/>
    <property type="molecule type" value="Genomic_DNA"/>
</dbReference>
<reference evidence="1" key="1">
    <citation type="submission" date="2021-05" db="EMBL/GenBank/DDBJ databases">
        <authorList>
            <person name="Pietrasiak N."/>
            <person name="Ward R."/>
            <person name="Stajich J.E."/>
            <person name="Kurbessoian T."/>
        </authorList>
    </citation>
    <scope>NUCLEOTIDE SEQUENCE</scope>
    <source>
        <strain evidence="1">GSE-NOS-MK-12-04C</strain>
    </source>
</reference>